<keyword evidence="13" id="KW-1133">Transmembrane helix</keyword>
<evidence type="ECO:0000256" key="7">
    <source>
        <dbReference type="ARBA" id="ARBA00022670"/>
    </source>
</evidence>
<keyword evidence="28" id="KW-1185">Reference proteome</keyword>
<comment type="subcellular location">
    <subcellularLocation>
        <location evidence="2">Membrane</location>
        <topology evidence="2">Multi-pass membrane protein</topology>
    </subcellularLocation>
</comment>
<keyword evidence="5" id="KW-0813">Transport</keyword>
<evidence type="ECO:0000256" key="17">
    <source>
        <dbReference type="ARBA" id="ARBA00036491"/>
    </source>
</evidence>
<evidence type="ECO:0000256" key="14">
    <source>
        <dbReference type="ARBA" id="ARBA00023049"/>
    </source>
</evidence>
<comment type="catalytic activity">
    <reaction evidence="17">
        <text>(S)-malate(in) + 2-oxoglutarate(out) = (S)-malate(out) + 2-oxoglutarate(in)</text>
        <dbReference type="Rhea" id="RHEA:71587"/>
        <dbReference type="ChEBI" id="CHEBI:15589"/>
        <dbReference type="ChEBI" id="CHEBI:16810"/>
    </reaction>
</comment>
<evidence type="ECO:0000256" key="8">
    <source>
        <dbReference type="ARBA" id="ARBA00022692"/>
    </source>
</evidence>
<keyword evidence="10" id="KW-0677">Repeat</keyword>
<comment type="catalytic activity">
    <reaction evidence="22">
        <text>succinate(in) + 2-oxoglutarate(out) = succinate(out) + 2-oxoglutarate(in)</text>
        <dbReference type="Rhea" id="RHEA:71595"/>
        <dbReference type="ChEBI" id="CHEBI:16810"/>
        <dbReference type="ChEBI" id="CHEBI:30031"/>
    </reaction>
</comment>
<evidence type="ECO:0000256" key="12">
    <source>
        <dbReference type="ARBA" id="ARBA00022833"/>
    </source>
</evidence>
<dbReference type="InterPro" id="IPR000718">
    <property type="entry name" value="Peptidase_M13"/>
</dbReference>
<evidence type="ECO:0000256" key="6">
    <source>
        <dbReference type="ARBA" id="ARBA00022449"/>
    </source>
</evidence>
<evidence type="ECO:0000256" key="23">
    <source>
        <dbReference type="PROSITE-ProRule" id="PRU00282"/>
    </source>
</evidence>
<evidence type="ECO:0000256" key="16">
    <source>
        <dbReference type="ARBA" id="ARBA00023136"/>
    </source>
</evidence>
<dbReference type="InterPro" id="IPR023395">
    <property type="entry name" value="MCP_dom_sf"/>
</dbReference>
<accession>A0A2A2JDK5</accession>
<dbReference type="InterPro" id="IPR042089">
    <property type="entry name" value="Peptidase_M13_dom_2"/>
</dbReference>
<evidence type="ECO:0000256" key="10">
    <source>
        <dbReference type="ARBA" id="ARBA00022737"/>
    </source>
</evidence>
<keyword evidence="24" id="KW-0732">Signal</keyword>
<dbReference type="Proteomes" id="UP000218231">
    <property type="component" value="Unassembled WGS sequence"/>
</dbReference>
<evidence type="ECO:0000256" key="3">
    <source>
        <dbReference type="ARBA" id="ARBA00006375"/>
    </source>
</evidence>
<dbReference type="InterPro" id="IPR018108">
    <property type="entry name" value="MCP_transmembrane"/>
</dbReference>
<comment type="catalytic activity">
    <reaction evidence="19">
        <text>oxaloacetate(in) + 2-oxoglutarate(out) = oxaloacetate(out) + 2-oxoglutarate(in)</text>
        <dbReference type="Rhea" id="RHEA:71603"/>
        <dbReference type="ChEBI" id="CHEBI:16452"/>
        <dbReference type="ChEBI" id="CHEBI:16810"/>
    </reaction>
</comment>
<evidence type="ECO:0000256" key="18">
    <source>
        <dbReference type="ARBA" id="ARBA00040264"/>
    </source>
</evidence>
<keyword evidence="8 23" id="KW-0812">Transmembrane</keyword>
<feature type="domain" description="Peptidase M13 N-terminal" evidence="26">
    <location>
        <begin position="56"/>
        <end position="454"/>
    </location>
</feature>
<evidence type="ECO:0000256" key="11">
    <source>
        <dbReference type="ARBA" id="ARBA00022801"/>
    </source>
</evidence>
<dbReference type="GO" id="GO:0006869">
    <property type="term" value="P:lipid transport"/>
    <property type="evidence" value="ECO:0007669"/>
    <property type="project" value="UniProtKB-KW"/>
</dbReference>
<feature type="repeat" description="Solcar" evidence="23">
    <location>
        <begin position="938"/>
        <end position="1027"/>
    </location>
</feature>
<dbReference type="GO" id="GO:0015297">
    <property type="term" value="F:antiporter activity"/>
    <property type="evidence" value="ECO:0007669"/>
    <property type="project" value="UniProtKB-KW"/>
</dbReference>
<evidence type="ECO:0000313" key="28">
    <source>
        <dbReference type="Proteomes" id="UP000218231"/>
    </source>
</evidence>
<feature type="chain" id="PRO_5012268481" description="Mitochondrial 2-oxoglutarate/malate carrier protein" evidence="24">
    <location>
        <begin position="21"/>
        <end position="1035"/>
    </location>
</feature>
<name>A0A2A2JDK5_9BILA</name>
<keyword evidence="12" id="KW-0862">Zinc</keyword>
<evidence type="ECO:0000256" key="13">
    <source>
        <dbReference type="ARBA" id="ARBA00022989"/>
    </source>
</evidence>
<keyword evidence="11" id="KW-0378">Hydrolase</keyword>
<evidence type="ECO:0000256" key="4">
    <source>
        <dbReference type="ARBA" id="ARBA00007357"/>
    </source>
</evidence>
<evidence type="ECO:0000256" key="2">
    <source>
        <dbReference type="ARBA" id="ARBA00004141"/>
    </source>
</evidence>
<dbReference type="InterPro" id="IPR018497">
    <property type="entry name" value="Peptidase_M13_C"/>
</dbReference>
<feature type="signal peptide" evidence="24">
    <location>
        <begin position="1"/>
        <end position="20"/>
    </location>
</feature>
<dbReference type="Pfam" id="PF05649">
    <property type="entry name" value="Peptidase_M13_N"/>
    <property type="match status" value="1"/>
</dbReference>
<sequence>MALPINNGLLLLLLPLSCLCSPRVPPPITPPEISTSPGFIKAAGILQEALNTSIDPCNDFYQFACGKWIANNPIPAELTGYGRFTETRERVLAELREIFESHEQPQAISMRAVKDVYQSCMDQKKMDLLGARPMIEKIQAFLNWPMVHNVWQESQFDLTSLLIHTISSRDVSVFVNFGPGEDSKNTSRRVLYFDQGDLALGGSTRDYYINKTLYAKQMKAYRTYLIGKVKLFTEDIGLIANESKIAADVDEIIAFETEFAKIIVPDENRRNRTALYNKRKISDLETLMPIIDWQRLLLAVTPFSVHSYIRSDPDIVISELNFLSNMTTLLSSTSPRIITNYVLSRFASSWMTEIGTKYEDLQQEFAFAMYGRKKKQPRWKTCVGIAAGELDHASGAMYIRKHFDEDSKNSVMQMIDDLQLAFSKMMEENTWMDEPTKKAALAKASQMIRQIGFPDFELSDERVDEYYKGVEVDPSWSFSEMRESLLKWRVNWALNRLLEKVDRNEFISSSSTVNAFYAPGKNLIAFPAGILQSPFFDKDAPKAFNYGSIGAVIGHEITHAFDDQGRQYDATGMLRDWWSEKTASEFVERAKCIIEQYGKIEVEDTKHKINGIITQGENIADNGGVKESYKAYKSFLQRHGEEKRLPGYEKYTNEQLFFIGYAQTWCGHKRTQSRILQLKTDPHAPEFARTNVVLSNLPEFAEVYSCPKGSKMNPTDRCSVWQFGHKQTGRISSRSSMSDKKIPNGVKFAFGGIAGCGATLVVQPLDLVKNRMQLSGTSGKKEYRSSMHALTSIIKNEGVMGVYNGLSAGLLRQATYTTTRLGIYTWMFEAFTKDGQAPSFAMKAALGMTAGAIGSFVGTPAELALIRMTSDGRLPPEQRRNYKNVFDALARTVKEEGVLTLWRGCTPTVLRAMVVNAAQLATYSQAKEAILATKYVQDGIFCHFLASMISGLATTIASMPVDIAKTRIQSMKVIDGKPEYKNALDVWMKVIKNEGVLALWKGFSPYFLRLGPHTVLTFIILEQMNASYIRYAKSH</sequence>
<dbReference type="Gene3D" id="1.50.40.10">
    <property type="entry name" value="Mitochondrial carrier domain"/>
    <property type="match status" value="1"/>
</dbReference>
<comment type="cofactor">
    <cofactor evidence="1">
        <name>Zn(2+)</name>
        <dbReference type="ChEBI" id="CHEBI:29105"/>
    </cofactor>
</comment>
<keyword evidence="9" id="KW-0479">Metal-binding</keyword>
<keyword evidence="7" id="KW-0645">Protease</keyword>
<evidence type="ECO:0000256" key="15">
    <source>
        <dbReference type="ARBA" id="ARBA00023055"/>
    </source>
</evidence>
<dbReference type="Gene3D" id="1.10.1380.10">
    <property type="entry name" value="Neutral endopeptidase , domain2"/>
    <property type="match status" value="1"/>
</dbReference>
<comment type="similarity">
    <text evidence="4">Belongs to the peptidase M13 family.</text>
</comment>
<evidence type="ECO:0000256" key="9">
    <source>
        <dbReference type="ARBA" id="ARBA00022723"/>
    </source>
</evidence>
<dbReference type="InterPro" id="IPR024079">
    <property type="entry name" value="MetalloPept_cat_dom_sf"/>
</dbReference>
<dbReference type="PROSITE" id="PS51885">
    <property type="entry name" value="NEPRILYSIN"/>
    <property type="match status" value="1"/>
</dbReference>
<keyword evidence="6" id="KW-0050">Antiport</keyword>
<dbReference type="PANTHER" id="PTHR11733">
    <property type="entry name" value="ZINC METALLOPROTEASE FAMILY M13 NEPRILYSIN-RELATED"/>
    <property type="match status" value="1"/>
</dbReference>
<dbReference type="SUPFAM" id="SSF55486">
    <property type="entry name" value="Metalloproteases ('zincins'), catalytic domain"/>
    <property type="match status" value="1"/>
</dbReference>
<dbReference type="OrthoDB" id="6475849at2759"/>
<feature type="repeat" description="Solcar" evidence="23">
    <location>
        <begin position="746"/>
        <end position="830"/>
    </location>
</feature>
<keyword evidence="15" id="KW-0445">Lipid transport</keyword>
<dbReference type="GO" id="GO:0016485">
    <property type="term" value="P:protein processing"/>
    <property type="evidence" value="ECO:0007669"/>
    <property type="project" value="TreeGrafter"/>
</dbReference>
<dbReference type="PANTHER" id="PTHR11733:SF237">
    <property type="entry name" value="NEPRILYSIN-LIKE 4"/>
    <property type="match status" value="1"/>
</dbReference>
<dbReference type="FunFam" id="1.50.40.10:FF:000013">
    <property type="entry name" value="Mitochondrial 2-oxoglutarate/malate carrier protein-like protein"/>
    <property type="match status" value="1"/>
</dbReference>
<evidence type="ECO:0000256" key="20">
    <source>
        <dbReference type="ARBA" id="ARBA00050291"/>
    </source>
</evidence>
<dbReference type="PRINTS" id="PR00786">
    <property type="entry name" value="NEPRILYSIN"/>
</dbReference>
<dbReference type="Gene3D" id="3.40.390.10">
    <property type="entry name" value="Collagenase (Catalytic Domain)"/>
    <property type="match status" value="1"/>
</dbReference>
<protein>
    <recommendedName>
        <fullName evidence="18">Mitochondrial 2-oxoglutarate/malate carrier protein</fullName>
    </recommendedName>
</protein>
<dbReference type="InterPro" id="IPR008753">
    <property type="entry name" value="Peptidase_M13_N"/>
</dbReference>
<feature type="repeat" description="Solcar" evidence="23">
    <location>
        <begin position="838"/>
        <end position="929"/>
    </location>
</feature>
<dbReference type="GO" id="GO:0005886">
    <property type="term" value="C:plasma membrane"/>
    <property type="evidence" value="ECO:0007669"/>
    <property type="project" value="TreeGrafter"/>
</dbReference>
<dbReference type="Pfam" id="PF01431">
    <property type="entry name" value="Peptidase_M13"/>
    <property type="match status" value="1"/>
</dbReference>
<dbReference type="SUPFAM" id="SSF103506">
    <property type="entry name" value="Mitochondrial carrier"/>
    <property type="match status" value="1"/>
</dbReference>
<organism evidence="27 28">
    <name type="scientific">Diploscapter pachys</name>
    <dbReference type="NCBI Taxonomy" id="2018661"/>
    <lineage>
        <taxon>Eukaryota</taxon>
        <taxon>Metazoa</taxon>
        <taxon>Ecdysozoa</taxon>
        <taxon>Nematoda</taxon>
        <taxon>Chromadorea</taxon>
        <taxon>Rhabditida</taxon>
        <taxon>Rhabditina</taxon>
        <taxon>Rhabditomorpha</taxon>
        <taxon>Rhabditoidea</taxon>
        <taxon>Rhabditidae</taxon>
        <taxon>Diploscapter</taxon>
    </lineage>
</organism>
<evidence type="ECO:0000256" key="24">
    <source>
        <dbReference type="SAM" id="SignalP"/>
    </source>
</evidence>
<dbReference type="CDD" id="cd08662">
    <property type="entry name" value="M13"/>
    <property type="match status" value="1"/>
</dbReference>
<dbReference type="PROSITE" id="PS50920">
    <property type="entry name" value="SOLCAR"/>
    <property type="match status" value="3"/>
</dbReference>
<comment type="caution">
    <text evidence="27">The sequence shown here is derived from an EMBL/GenBank/DDBJ whole genome shotgun (WGS) entry which is preliminary data.</text>
</comment>
<evidence type="ECO:0000256" key="5">
    <source>
        <dbReference type="ARBA" id="ARBA00022448"/>
    </source>
</evidence>
<evidence type="ECO:0000256" key="19">
    <source>
        <dbReference type="ARBA" id="ARBA00050120"/>
    </source>
</evidence>
<reference evidence="27 28" key="1">
    <citation type="journal article" date="2017" name="Curr. Biol.">
        <title>Genome architecture and evolution of a unichromosomal asexual nematode.</title>
        <authorList>
            <person name="Fradin H."/>
            <person name="Zegar C."/>
            <person name="Gutwein M."/>
            <person name="Lucas J."/>
            <person name="Kovtun M."/>
            <person name="Corcoran D."/>
            <person name="Baugh L.R."/>
            <person name="Kiontke K."/>
            <person name="Gunsalus K."/>
            <person name="Fitch D.H."/>
            <person name="Piano F."/>
        </authorList>
    </citation>
    <scope>NUCLEOTIDE SEQUENCE [LARGE SCALE GENOMIC DNA]</scope>
    <source>
        <strain evidence="27">PF1309</strain>
    </source>
</reference>
<keyword evidence="14" id="KW-0482">Metalloprotease</keyword>
<feature type="domain" description="Peptidase M13 C-terminal" evidence="25">
    <location>
        <begin position="514"/>
        <end position="720"/>
    </location>
</feature>
<dbReference type="AlphaFoldDB" id="A0A2A2JDK5"/>
<gene>
    <name evidence="27" type="ORF">WR25_20802</name>
</gene>
<keyword evidence="16 23" id="KW-0472">Membrane</keyword>
<evidence type="ECO:0000259" key="25">
    <source>
        <dbReference type="Pfam" id="PF01431"/>
    </source>
</evidence>
<comment type="similarity">
    <text evidence="3">Belongs to the mitochondrial carrier (TC 2.A.29) family.</text>
</comment>
<evidence type="ECO:0000256" key="21">
    <source>
        <dbReference type="ARBA" id="ARBA00052538"/>
    </source>
</evidence>
<evidence type="ECO:0000256" key="22">
    <source>
        <dbReference type="ARBA" id="ARBA00052710"/>
    </source>
</evidence>
<dbReference type="Pfam" id="PF00153">
    <property type="entry name" value="Mito_carr"/>
    <property type="match status" value="3"/>
</dbReference>
<dbReference type="STRING" id="2018661.A0A2A2JDK5"/>
<dbReference type="GO" id="GO:0004222">
    <property type="term" value="F:metalloendopeptidase activity"/>
    <property type="evidence" value="ECO:0007669"/>
    <property type="project" value="InterPro"/>
</dbReference>
<comment type="catalytic activity">
    <reaction evidence="21">
        <text>malonate(in) + 2-oxoglutarate(out) = malonate(out) + 2-oxoglutarate(in)</text>
        <dbReference type="Rhea" id="RHEA:71591"/>
        <dbReference type="ChEBI" id="CHEBI:15792"/>
        <dbReference type="ChEBI" id="CHEBI:16810"/>
    </reaction>
</comment>
<comment type="catalytic activity">
    <reaction evidence="20">
        <text>maleate(in) + 2-oxoglutarate(out) = maleate(out) + 2-oxoglutarate(in)</text>
        <dbReference type="Rhea" id="RHEA:71599"/>
        <dbReference type="ChEBI" id="CHEBI:16810"/>
        <dbReference type="ChEBI" id="CHEBI:30780"/>
    </reaction>
</comment>
<evidence type="ECO:0000259" key="26">
    <source>
        <dbReference type="Pfam" id="PF05649"/>
    </source>
</evidence>
<dbReference type="GO" id="GO:0046872">
    <property type="term" value="F:metal ion binding"/>
    <property type="evidence" value="ECO:0007669"/>
    <property type="project" value="UniProtKB-KW"/>
</dbReference>
<dbReference type="EMBL" id="LIAE01010509">
    <property type="protein sequence ID" value="PAV59711.1"/>
    <property type="molecule type" value="Genomic_DNA"/>
</dbReference>
<evidence type="ECO:0000256" key="1">
    <source>
        <dbReference type="ARBA" id="ARBA00001947"/>
    </source>
</evidence>
<evidence type="ECO:0000313" key="27">
    <source>
        <dbReference type="EMBL" id="PAV59711.1"/>
    </source>
</evidence>
<proteinExistence type="inferred from homology"/>